<feature type="domain" description="HTH araC/xylS-type" evidence="4">
    <location>
        <begin position="187"/>
        <end position="286"/>
    </location>
</feature>
<keyword evidence="3" id="KW-0804">Transcription</keyword>
<dbReference type="InterPro" id="IPR018060">
    <property type="entry name" value="HTH_AraC"/>
</dbReference>
<dbReference type="PANTHER" id="PTHR43280">
    <property type="entry name" value="ARAC-FAMILY TRANSCRIPTIONAL REGULATOR"/>
    <property type="match status" value="1"/>
</dbReference>
<evidence type="ECO:0000259" key="4">
    <source>
        <dbReference type="PROSITE" id="PS01124"/>
    </source>
</evidence>
<dbReference type="GO" id="GO:0043565">
    <property type="term" value="F:sequence-specific DNA binding"/>
    <property type="evidence" value="ECO:0007669"/>
    <property type="project" value="InterPro"/>
</dbReference>
<organism evidence="5 6">
    <name type="scientific">Tissierella praeacuta DSM 18095</name>
    <dbReference type="NCBI Taxonomy" id="1123404"/>
    <lineage>
        <taxon>Bacteria</taxon>
        <taxon>Bacillati</taxon>
        <taxon>Bacillota</taxon>
        <taxon>Tissierellia</taxon>
        <taxon>Tissierellales</taxon>
        <taxon>Tissierellaceae</taxon>
        <taxon>Tissierella</taxon>
    </lineage>
</organism>
<dbReference type="Pfam" id="PF07883">
    <property type="entry name" value="Cupin_2"/>
    <property type="match status" value="1"/>
</dbReference>
<dbReference type="STRING" id="1123404.SAMN02745784_02275"/>
<name>A0A1M4XI97_9FIRM</name>
<dbReference type="InterPro" id="IPR018062">
    <property type="entry name" value="HTH_AraC-typ_CS"/>
</dbReference>
<dbReference type="Proteomes" id="UP000184114">
    <property type="component" value="Unassembled WGS sequence"/>
</dbReference>
<dbReference type="InterPro" id="IPR011051">
    <property type="entry name" value="RmlC_Cupin_sf"/>
</dbReference>
<dbReference type="SMART" id="SM00342">
    <property type="entry name" value="HTH_ARAC"/>
    <property type="match status" value="1"/>
</dbReference>
<evidence type="ECO:0000256" key="3">
    <source>
        <dbReference type="ARBA" id="ARBA00023163"/>
    </source>
</evidence>
<dbReference type="InterPro" id="IPR009057">
    <property type="entry name" value="Homeodomain-like_sf"/>
</dbReference>
<accession>A0A1M4XI97</accession>
<dbReference type="PROSITE" id="PS01124">
    <property type="entry name" value="HTH_ARAC_FAMILY_2"/>
    <property type="match status" value="1"/>
</dbReference>
<dbReference type="SUPFAM" id="SSF51182">
    <property type="entry name" value="RmlC-like cupins"/>
    <property type="match status" value="1"/>
</dbReference>
<evidence type="ECO:0000313" key="5">
    <source>
        <dbReference type="EMBL" id="SHE93284.1"/>
    </source>
</evidence>
<dbReference type="AlphaFoldDB" id="A0A1M4XI97"/>
<dbReference type="GeneID" id="90995364"/>
<sequence length="799" mass="94085">MTVNLLNKKDISSIKKFSDNQEFVIAKRTQHYRIFLAKVTDIEFAAHNSIELIYVIEGKVKIQVRSHTRTLNKGDFHIINSKNAHCIYQNGGENVLLCFQIYPEYLEKSLGIEGDYIFSNDIKDIEVKRNIEYALGLLYIESLNYKDRADVKNKGITILLESIKHYLMTKECIEVVDINNNAECIVHDILERYSDTFASEDITLAKIALEYNISYSYLSRVFKTVTGINFISYFSKQRLNKAIDLLLNTNKTITDIAIDSGFADVKMLNKHFRNTFSMSPTKLRYKYEREKDKENRRWISCNQAVQEFIRRIEIERNNLDNKRITEDCVYNLDIKVSTKTESRIYKDVVDLNDIINSDIGGLGYDLKSFSFQNILIRFKFKEGKFFLVTKNGTLRKLLDYEINKLVIDLDYNNIIPIIQIDFISYNEEMFYKNEDRFYENYYFDIKKSFDFISMIIGNSRLAKWKFELYIPKINTFIIKDGVSAILLKHITGFANILKKRFGAGYSNWGIYIGQLEITEEKQDIGYIKELKKLSYEPGFYRLDLLYYHSKVICKTKFPSLADNLNVLMEQVREDLNININDIKEKLIVRFNYIVDNTKLKEEYNILYYNLCLNILMLNMKRNKFYITSFKVTNSGIESESDYVSFYNKFGIKSTFYYIYKFISALKSDLISNGNGYLVTRDGDDLVIFLYSDYMECYNYIENNMELDPKLLGKNITLNVNGLKGNYKISEYQINYDNSTFYKRFIDNIGIEVMTEEERSYVESRSLPEMKINILNVKESLKYLTQRRLLDINLIIMESI</sequence>
<proteinExistence type="predicted"/>
<evidence type="ECO:0000313" key="6">
    <source>
        <dbReference type="Proteomes" id="UP000184114"/>
    </source>
</evidence>
<dbReference type="RefSeq" id="WP_072976338.1">
    <property type="nucleotide sequence ID" value="NZ_FQTY01000011.1"/>
</dbReference>
<dbReference type="InterPro" id="IPR013096">
    <property type="entry name" value="Cupin_2"/>
</dbReference>
<keyword evidence="6" id="KW-1185">Reference proteome</keyword>
<keyword evidence="1" id="KW-0805">Transcription regulation</keyword>
<dbReference type="Pfam" id="PF12833">
    <property type="entry name" value="HTH_18"/>
    <property type="match status" value="1"/>
</dbReference>
<dbReference type="CDD" id="cd02209">
    <property type="entry name" value="cupin_XRE_C"/>
    <property type="match status" value="1"/>
</dbReference>
<reference evidence="6" key="1">
    <citation type="submission" date="2016-11" db="EMBL/GenBank/DDBJ databases">
        <authorList>
            <person name="Varghese N."/>
            <person name="Submissions S."/>
        </authorList>
    </citation>
    <scope>NUCLEOTIDE SEQUENCE [LARGE SCALE GENOMIC DNA]</scope>
    <source>
        <strain evidence="6">DSM 18095</strain>
    </source>
</reference>
<dbReference type="EMBL" id="FQTY01000011">
    <property type="protein sequence ID" value="SHE93284.1"/>
    <property type="molecule type" value="Genomic_DNA"/>
</dbReference>
<gene>
    <name evidence="5" type="ORF">SAMN02745784_02275</name>
</gene>
<evidence type="ECO:0000256" key="2">
    <source>
        <dbReference type="ARBA" id="ARBA00023125"/>
    </source>
</evidence>
<dbReference type="SUPFAM" id="SSF46689">
    <property type="entry name" value="Homeodomain-like"/>
    <property type="match status" value="1"/>
</dbReference>
<evidence type="ECO:0000256" key="1">
    <source>
        <dbReference type="ARBA" id="ARBA00023015"/>
    </source>
</evidence>
<dbReference type="PROSITE" id="PS00041">
    <property type="entry name" value="HTH_ARAC_FAMILY_1"/>
    <property type="match status" value="1"/>
</dbReference>
<dbReference type="InterPro" id="IPR014710">
    <property type="entry name" value="RmlC-like_jellyroll"/>
</dbReference>
<dbReference type="GO" id="GO:0003700">
    <property type="term" value="F:DNA-binding transcription factor activity"/>
    <property type="evidence" value="ECO:0007669"/>
    <property type="project" value="InterPro"/>
</dbReference>
<dbReference type="PANTHER" id="PTHR43280:SF28">
    <property type="entry name" value="HTH-TYPE TRANSCRIPTIONAL ACTIVATOR RHAS"/>
    <property type="match status" value="1"/>
</dbReference>
<dbReference type="Gene3D" id="2.60.40.1500">
    <property type="entry name" value="Glycosyl hydrolase domain, family 39"/>
    <property type="match status" value="1"/>
</dbReference>
<keyword evidence="2 5" id="KW-0238">DNA-binding</keyword>
<protein>
    <submittedName>
        <fullName evidence="5">AraC-type DNA-binding protein</fullName>
    </submittedName>
</protein>
<dbReference type="Gene3D" id="2.60.120.10">
    <property type="entry name" value="Jelly Rolls"/>
    <property type="match status" value="1"/>
</dbReference>
<dbReference type="SUPFAM" id="SSF51011">
    <property type="entry name" value="Glycosyl hydrolase domain"/>
    <property type="match status" value="1"/>
</dbReference>
<dbReference type="Gene3D" id="1.10.10.60">
    <property type="entry name" value="Homeodomain-like"/>
    <property type="match status" value="2"/>
</dbReference>